<keyword evidence="3" id="KW-1185">Reference proteome</keyword>
<protein>
    <submittedName>
        <fullName evidence="2">Copia protein</fullName>
    </submittedName>
</protein>
<dbReference type="Proteomes" id="UP000186817">
    <property type="component" value="Unassembled WGS sequence"/>
</dbReference>
<accession>A0A1Q9D7J9</accession>
<reference evidence="2 3" key="1">
    <citation type="submission" date="2016-02" db="EMBL/GenBank/DDBJ databases">
        <title>Genome analysis of coral dinoflagellate symbionts highlights evolutionary adaptations to a symbiotic lifestyle.</title>
        <authorList>
            <person name="Aranda M."/>
            <person name="Li Y."/>
            <person name="Liew Y.J."/>
            <person name="Baumgarten S."/>
            <person name="Simakov O."/>
            <person name="Wilson M."/>
            <person name="Piel J."/>
            <person name="Ashoor H."/>
            <person name="Bougouffa S."/>
            <person name="Bajic V.B."/>
            <person name="Ryu T."/>
            <person name="Ravasi T."/>
            <person name="Bayer T."/>
            <person name="Micklem G."/>
            <person name="Kim H."/>
            <person name="Bhak J."/>
            <person name="Lajeunesse T.C."/>
            <person name="Voolstra C.R."/>
        </authorList>
    </citation>
    <scope>NUCLEOTIDE SEQUENCE [LARGE SCALE GENOMIC DNA]</scope>
    <source>
        <strain evidence="2 3">CCMP2467</strain>
    </source>
</reference>
<sequence length="1693" mass="189840">MPRNCGSVETSVNGVAAAIMEEILRGNVEANHESVGGLVNGVPAAPLQDWLEVIDGPLRDISDSSSWWWDAVKKRACDSYRIWVASGGPYERLPTAEDLEKGKFSRLSARTAGMLLQAMAETVRAEMVARSITRSPLALLFRLYTMYQPGGESEKAYILQYLVTPPKAQTAVEMVATLRQWERMLLRADNISIAKPDPSLLVRGLNALVGDVWAKDRDVTFRTQLVKSRLGVDVSPTSYKSCEGIIDNPTDYLYGKCSNRQGQGEECSRNSIFKGRKQAASSAGTGEMKEVLRDAAQVQLIFYDNLLTVRSCEISWKKGNFKVVHPVWGELRTTIRGGCPELAQEQAAKLVNEIEDKKLKELKDGVSLLKAKLEHLVHEEKLPWTTYVERYLEGGLAKDLWKALQGSFMKFLSEHMLDPLCQGIQLGEGWNHLKDLPFPRRLRKRMLDSTRWVVHLPVHRGEEQPKAEEYGPDAVVVNVPGELFTKAYVPLLWGAATGRIAAIVGSTPAASASSELQTMRMARALAVYVVGRLARPATRTGFFWTMPTCSFGESSGQLLKEFVKVTGMRESELDLGKFGVPGRKPLIATTNYHFDGLSPRSKSEEGTKDQFLLGWPTALKLKLAKAVRESSFEDQHVALGGSMKAMTPEKWKEHVRPGHYPARRDCLNVSCMALRGIDVLEWNTPHCFASQWISLDRSELKEKTLEQEGIELRRTQKKRTLEQVLVKKRRYAASGALIRLEFEEHQPDEDQEMSVLEDGQDPPARRLRIHGKSAPRIAAIGGNPDDVGDSSGRGHSPDLEHHVGGPKGRGRSPDYRDSSNGIEDEEVVLSPRVAVRDGKLVLEQYDDDLPSDQEDICIRSQGIGEARGDRGNRSPRVAVLEHNPDHELDEDDPRADQEKIRDPEVYAQLVLKQGWKVDESVVEYLFELLPDYPLATKVVNLFIQEKLGEHACWSTFSMHRNLNVKKHRDSHNARDKASYLIPISDFKDGGLWVQLKTGEEVKEEDVVILDGDRGLVKSFQSEEGNKQVIPFDPRRRHATRQWSGNRLVLAVYNVRGLEKINSFDKEIVEEMREVKYKNLNRWKLSWNLGRLAMMCARDVNDLMKFVEVAEGETSEEYDVRMMKAAPENIYTPNIEDIVSKVSPESPLKVTHTVDPREVLPVVDVRVPAMEAELAALDKMAAIKRCKGPEAQRMRKDPNVVIVPSKLVFTVKPGLEPGKIRRKVRCVACGNFSGESAEELGDVYSAGATIDLVRICLAEKNAHQGWIAATDDIKTAFLRAPIPDLPNGRKYAMEPPKAMIRAGLAEPGELWLATAAVYGFQRSPKWWSEHRNVTTATVRWHSPNGGEMRIVSCVTDENHRKLVEIDSSGKESIVGYILFYVDDTLAVGPPEYVRGFFDWLEATWETSGREVVSKDTTVRFLGLELSMTESGNLKIAQPGYIDELLRKRQVTGFSKLPFMKEWATDEIPENVDTSPELVKEAQQRCGEILWTTQRTRPDAAYAAMMMARLTTRWPERAIQIAKKILCYYNATKDAAFVVEPQQEAKLVLHTDASHSPAGTKSICGSLVLWKGVAICWRAANQSLTALSSAEAELIALSEGAQLLRSIKTTLEDMGIQPEMCELRVDATTAIAVASSGGSWRTRHLRLREHWLSELVNSDEYQLMHQPGLHQLADGLTKQLTSERVWKLLEAWSFL</sequence>
<dbReference type="OrthoDB" id="470585at2759"/>
<dbReference type="EMBL" id="LSRX01000676">
    <property type="protein sequence ID" value="OLP91192.1"/>
    <property type="molecule type" value="Genomic_DNA"/>
</dbReference>
<organism evidence="2 3">
    <name type="scientific">Symbiodinium microadriaticum</name>
    <name type="common">Dinoflagellate</name>
    <name type="synonym">Zooxanthella microadriatica</name>
    <dbReference type="NCBI Taxonomy" id="2951"/>
    <lineage>
        <taxon>Eukaryota</taxon>
        <taxon>Sar</taxon>
        <taxon>Alveolata</taxon>
        <taxon>Dinophyceae</taxon>
        <taxon>Suessiales</taxon>
        <taxon>Symbiodiniaceae</taxon>
        <taxon>Symbiodinium</taxon>
    </lineage>
</organism>
<dbReference type="CDD" id="cd09272">
    <property type="entry name" value="RNase_HI_RT_Ty1"/>
    <property type="match status" value="1"/>
</dbReference>
<gene>
    <name evidence="2" type="primary">GIP</name>
    <name evidence="2" type="ORF">AK812_SmicGene27130</name>
</gene>
<evidence type="ECO:0000256" key="1">
    <source>
        <dbReference type="SAM" id="MobiDB-lite"/>
    </source>
</evidence>
<name>A0A1Q9D7J9_SYMMI</name>
<evidence type="ECO:0000313" key="2">
    <source>
        <dbReference type="EMBL" id="OLP91192.1"/>
    </source>
</evidence>
<evidence type="ECO:0000313" key="3">
    <source>
        <dbReference type="Proteomes" id="UP000186817"/>
    </source>
</evidence>
<comment type="caution">
    <text evidence="2">The sequence shown here is derived from an EMBL/GenBank/DDBJ whole genome shotgun (WGS) entry which is preliminary data.</text>
</comment>
<feature type="region of interest" description="Disordered" evidence="1">
    <location>
        <begin position="862"/>
        <end position="900"/>
    </location>
</feature>
<proteinExistence type="predicted"/>
<feature type="region of interest" description="Disordered" evidence="1">
    <location>
        <begin position="742"/>
        <end position="826"/>
    </location>
</feature>